<keyword evidence="1" id="KW-0472">Membrane</keyword>
<feature type="transmembrane region" description="Helical" evidence="1">
    <location>
        <begin position="123"/>
        <end position="144"/>
    </location>
</feature>
<reference evidence="2 3" key="1">
    <citation type="submission" date="2019-03" db="EMBL/GenBank/DDBJ databases">
        <title>Genomics of glacier-inhabiting Cryobacterium strains.</title>
        <authorList>
            <person name="Liu Q."/>
            <person name="Xin Y.-H."/>
        </authorList>
    </citation>
    <scope>NUCLEOTIDE SEQUENCE [LARGE SCALE GENOMIC DNA]</scope>
    <source>
        <strain evidence="2 3">Sr47</strain>
    </source>
</reference>
<dbReference type="AlphaFoldDB" id="A0A4R8UFG8"/>
<gene>
    <name evidence="2" type="ORF">E3O23_09915</name>
</gene>
<sequence>MSEAPVLHPPAVATHWKRRALITGLVAVICGVAVMVASFLPWLGAADGEKRSGWDIFVLQRDAGGGTLLVLNFFTDSDGRSHAFLTGLGALVGGLAMVLLTVVFVPWSVWLRGRHLTVARMPLGVRLITVVQLFLLVGTGGIVIVETAYPFFAAADASGATLEFGLVIVWAAALLGMGCSLSGVYTAWDTSRRPLVNVLVLSTFVALGAAAAVYFLVIG</sequence>
<feature type="transmembrane region" description="Helical" evidence="1">
    <location>
        <begin position="195"/>
        <end position="217"/>
    </location>
</feature>
<name>A0A4R8UFG8_9MICO</name>
<keyword evidence="1" id="KW-0812">Transmembrane</keyword>
<evidence type="ECO:0000256" key="1">
    <source>
        <dbReference type="SAM" id="Phobius"/>
    </source>
</evidence>
<dbReference type="OrthoDB" id="9921006at2"/>
<feature type="transmembrane region" description="Helical" evidence="1">
    <location>
        <begin position="83"/>
        <end position="111"/>
    </location>
</feature>
<organism evidence="2 3">
    <name type="scientific">Cryobacterium tagatosivorans</name>
    <dbReference type="NCBI Taxonomy" id="1259199"/>
    <lineage>
        <taxon>Bacteria</taxon>
        <taxon>Bacillati</taxon>
        <taxon>Actinomycetota</taxon>
        <taxon>Actinomycetes</taxon>
        <taxon>Micrococcales</taxon>
        <taxon>Microbacteriaceae</taxon>
        <taxon>Cryobacterium</taxon>
    </lineage>
</organism>
<evidence type="ECO:0000313" key="3">
    <source>
        <dbReference type="Proteomes" id="UP000297866"/>
    </source>
</evidence>
<comment type="caution">
    <text evidence="2">The sequence shown here is derived from an EMBL/GenBank/DDBJ whole genome shotgun (WGS) entry which is preliminary data.</text>
</comment>
<feature type="transmembrane region" description="Helical" evidence="1">
    <location>
        <begin position="20"/>
        <end position="43"/>
    </location>
</feature>
<keyword evidence="3" id="KW-1185">Reference proteome</keyword>
<proteinExistence type="predicted"/>
<keyword evidence="1" id="KW-1133">Transmembrane helix</keyword>
<feature type="transmembrane region" description="Helical" evidence="1">
    <location>
        <begin position="164"/>
        <end position="188"/>
    </location>
</feature>
<dbReference type="EMBL" id="SOEZ01000049">
    <property type="protein sequence ID" value="TFB50298.1"/>
    <property type="molecule type" value="Genomic_DNA"/>
</dbReference>
<evidence type="ECO:0000313" key="2">
    <source>
        <dbReference type="EMBL" id="TFB50298.1"/>
    </source>
</evidence>
<protein>
    <submittedName>
        <fullName evidence="2">Uncharacterized protein</fullName>
    </submittedName>
</protein>
<accession>A0A4R8UFG8</accession>
<dbReference type="Proteomes" id="UP000297866">
    <property type="component" value="Unassembled WGS sequence"/>
</dbReference>
<dbReference type="RefSeq" id="WP_134490594.1">
    <property type="nucleotide sequence ID" value="NZ_SOEZ01000049.1"/>
</dbReference>